<dbReference type="Pfam" id="PF01943">
    <property type="entry name" value="Polysacc_synt"/>
    <property type="match status" value="1"/>
</dbReference>
<evidence type="ECO:0000256" key="1">
    <source>
        <dbReference type="ARBA" id="ARBA00004651"/>
    </source>
</evidence>
<dbReference type="Proteomes" id="UP001595989">
    <property type="component" value="Unassembled WGS sequence"/>
</dbReference>
<dbReference type="InterPro" id="IPR002797">
    <property type="entry name" value="Polysacc_synth"/>
</dbReference>
<evidence type="ECO:0000256" key="4">
    <source>
        <dbReference type="ARBA" id="ARBA00022989"/>
    </source>
</evidence>
<comment type="subcellular location">
    <subcellularLocation>
        <location evidence="1">Cell membrane</location>
        <topology evidence="1">Multi-pass membrane protein</topology>
    </subcellularLocation>
</comment>
<organism evidence="7 8">
    <name type="scientific">Virgibacillus kekensis</name>
    <dbReference type="NCBI Taxonomy" id="202261"/>
    <lineage>
        <taxon>Bacteria</taxon>
        <taxon>Bacillati</taxon>
        <taxon>Bacillota</taxon>
        <taxon>Bacilli</taxon>
        <taxon>Bacillales</taxon>
        <taxon>Bacillaceae</taxon>
        <taxon>Virgibacillus</taxon>
    </lineage>
</organism>
<dbReference type="RefSeq" id="WP_390295403.1">
    <property type="nucleotide sequence ID" value="NZ_JBHSFU010000004.1"/>
</dbReference>
<feature type="transmembrane region" description="Helical" evidence="6">
    <location>
        <begin position="128"/>
        <end position="149"/>
    </location>
</feature>
<feature type="transmembrane region" description="Helical" evidence="6">
    <location>
        <begin position="161"/>
        <end position="179"/>
    </location>
</feature>
<evidence type="ECO:0000256" key="2">
    <source>
        <dbReference type="ARBA" id="ARBA00022475"/>
    </source>
</evidence>
<dbReference type="PANTHER" id="PTHR30250">
    <property type="entry name" value="PST FAMILY PREDICTED COLANIC ACID TRANSPORTER"/>
    <property type="match status" value="1"/>
</dbReference>
<dbReference type="PANTHER" id="PTHR30250:SF29">
    <property type="entry name" value="POLYSACCHARIDE BIOSYNTHESIS PROTEIN C-TERMINAL DOMAIN-CONTAINING PROTEIN"/>
    <property type="match status" value="1"/>
</dbReference>
<feature type="transmembrane region" description="Helical" evidence="6">
    <location>
        <begin position="284"/>
        <end position="303"/>
    </location>
</feature>
<feature type="transmembrane region" description="Helical" evidence="6">
    <location>
        <begin position="476"/>
        <end position="498"/>
    </location>
</feature>
<dbReference type="CDD" id="cd13124">
    <property type="entry name" value="MATE_SpoVB_like"/>
    <property type="match status" value="1"/>
</dbReference>
<feature type="transmembrane region" description="Helical" evidence="6">
    <location>
        <begin position="43"/>
        <end position="65"/>
    </location>
</feature>
<evidence type="ECO:0000313" key="7">
    <source>
        <dbReference type="EMBL" id="MFC4558560.1"/>
    </source>
</evidence>
<feature type="transmembrane region" description="Helical" evidence="6">
    <location>
        <begin position="232"/>
        <end position="252"/>
    </location>
</feature>
<feature type="transmembrane region" description="Helical" evidence="6">
    <location>
        <begin position="415"/>
        <end position="433"/>
    </location>
</feature>
<reference evidence="8" key="1">
    <citation type="journal article" date="2019" name="Int. J. Syst. Evol. Microbiol.">
        <title>The Global Catalogue of Microorganisms (GCM) 10K type strain sequencing project: providing services to taxonomists for standard genome sequencing and annotation.</title>
        <authorList>
            <consortium name="The Broad Institute Genomics Platform"/>
            <consortium name="The Broad Institute Genome Sequencing Center for Infectious Disease"/>
            <person name="Wu L."/>
            <person name="Ma J."/>
        </authorList>
    </citation>
    <scope>NUCLEOTIDE SEQUENCE [LARGE SCALE GENOMIC DNA]</scope>
    <source>
        <strain evidence="8">CGMCC 4.7426</strain>
    </source>
</reference>
<feature type="transmembrane region" description="Helical" evidence="6">
    <location>
        <begin position="360"/>
        <end position="378"/>
    </location>
</feature>
<gene>
    <name evidence="7" type="ORF">ACFO3D_10100</name>
</gene>
<keyword evidence="3 6" id="KW-0812">Transmembrane</keyword>
<evidence type="ECO:0000256" key="6">
    <source>
        <dbReference type="SAM" id="Phobius"/>
    </source>
</evidence>
<feature type="transmembrane region" description="Helical" evidence="6">
    <location>
        <begin position="315"/>
        <end position="340"/>
    </location>
</feature>
<dbReference type="InterPro" id="IPR024923">
    <property type="entry name" value="PG_synth_SpoVB"/>
</dbReference>
<feature type="transmembrane region" description="Helical" evidence="6">
    <location>
        <begin position="445"/>
        <end position="464"/>
    </location>
</feature>
<evidence type="ECO:0000313" key="8">
    <source>
        <dbReference type="Proteomes" id="UP001595989"/>
    </source>
</evidence>
<keyword evidence="8" id="KW-1185">Reference proteome</keyword>
<feature type="transmembrane region" description="Helical" evidence="6">
    <location>
        <begin position="390"/>
        <end position="409"/>
    </location>
</feature>
<evidence type="ECO:0000256" key="3">
    <source>
        <dbReference type="ARBA" id="ARBA00022692"/>
    </source>
</evidence>
<feature type="transmembrane region" description="Helical" evidence="6">
    <location>
        <begin position="191"/>
        <end position="211"/>
    </location>
</feature>
<keyword evidence="5 6" id="KW-0472">Membrane</keyword>
<feature type="transmembrane region" description="Helical" evidence="6">
    <location>
        <begin position="86"/>
        <end position="108"/>
    </location>
</feature>
<keyword evidence="4 6" id="KW-1133">Transmembrane helix</keyword>
<keyword evidence="2" id="KW-1003">Cell membrane</keyword>
<proteinExistence type="predicted"/>
<sequence length="525" mass="57578">MAGSETNKLLRGALLLTLAGLIGKLLSAGYRIPLQNLTGDLGFYIYQQVYPLLGIALVLSLYGFPSAVSKMTAELRGNGKGLSLKSFYFPVFLILFFINGGMFLFLFLNAGQIAVWVGDANLEPAYRYTSFAFLLVPFVSVLRGVLQGIQDMKPTAFSQIGEQFIRVFVIIYAATYIYFQSGDVYLIGKAAAIAAICGGAGAILIVGVFFLRKNPVSLEQFEIPWQFYLKSFVVLGIAAALNHMVLLVIQFADTFTLVPSLMDYGYTKLEAMKAKGVFDRGQPLIQLGTVLGSSFALALIPSISRERLTSNPKDFYTYIHSALTISFYLAAGAMVGLIVIFPEVNILLFQNDQGTLSLRVLVIAIFLSSIAITAGSILQGLGYIKRTAGFILIALFVKWIGNQALVPLFGITGSALATVISLALLSIMMLYALKRRLPELRVERHINWLALSIALTGMCCFLLVSDYLAGDVLSRLGLLFYVLIVVSCGAVLYLFLLLRFGAFTEKEISMLPFTTLLIRFHRGRK</sequence>
<evidence type="ECO:0000256" key="5">
    <source>
        <dbReference type="ARBA" id="ARBA00023136"/>
    </source>
</evidence>
<dbReference type="InterPro" id="IPR050833">
    <property type="entry name" value="Poly_Biosynth_Transport"/>
</dbReference>
<comment type="caution">
    <text evidence="7">The sequence shown here is derived from an EMBL/GenBank/DDBJ whole genome shotgun (WGS) entry which is preliminary data.</text>
</comment>
<protein>
    <submittedName>
        <fullName evidence="7">Oligosaccharide flippase family protein</fullName>
    </submittedName>
</protein>
<name>A0ABV9DIA9_9BACI</name>
<dbReference type="EMBL" id="JBHSFU010000004">
    <property type="protein sequence ID" value="MFC4558560.1"/>
    <property type="molecule type" value="Genomic_DNA"/>
</dbReference>
<accession>A0ABV9DIA9</accession>